<feature type="domain" description="MAM" evidence="3">
    <location>
        <begin position="563"/>
        <end position="733"/>
    </location>
</feature>
<accession>A0A6N9NK61</accession>
<evidence type="ECO:0000259" key="4">
    <source>
        <dbReference type="PROSITE" id="PS50853"/>
    </source>
</evidence>
<comment type="caution">
    <text evidence="5">The sequence shown here is derived from an EMBL/GenBank/DDBJ whole genome shotgun (WGS) entry which is preliminary data.</text>
</comment>
<dbReference type="InterPro" id="IPR026444">
    <property type="entry name" value="Secre_tail"/>
</dbReference>
<dbReference type="PROSITE" id="PS50060">
    <property type="entry name" value="MAM_2"/>
    <property type="match status" value="1"/>
</dbReference>
<dbReference type="EMBL" id="WWNE01000007">
    <property type="protein sequence ID" value="NBG66249.1"/>
    <property type="molecule type" value="Genomic_DNA"/>
</dbReference>
<dbReference type="SMART" id="SM00060">
    <property type="entry name" value="FN3"/>
    <property type="match status" value="5"/>
</dbReference>
<dbReference type="Gene3D" id="2.60.40.10">
    <property type="entry name" value="Immunoglobulins"/>
    <property type="match status" value="5"/>
</dbReference>
<dbReference type="Pfam" id="PF18962">
    <property type="entry name" value="Por_Secre_tail"/>
    <property type="match status" value="1"/>
</dbReference>
<protein>
    <submittedName>
        <fullName evidence="5">T9SS type A sorting domain-containing protein</fullName>
    </submittedName>
</protein>
<dbReference type="Pfam" id="PF00041">
    <property type="entry name" value="fn3"/>
    <property type="match status" value="2"/>
</dbReference>
<proteinExistence type="predicted"/>
<dbReference type="Pfam" id="PF20009">
    <property type="entry name" value="GEVED"/>
    <property type="match status" value="1"/>
</dbReference>
<evidence type="ECO:0000313" key="6">
    <source>
        <dbReference type="Proteomes" id="UP000470771"/>
    </source>
</evidence>
<dbReference type="InterPro" id="IPR003961">
    <property type="entry name" value="FN3_dom"/>
</dbReference>
<dbReference type="SUPFAM" id="SSF49265">
    <property type="entry name" value="Fibronectin type III"/>
    <property type="match status" value="4"/>
</dbReference>
<evidence type="ECO:0000259" key="3">
    <source>
        <dbReference type="PROSITE" id="PS50060"/>
    </source>
</evidence>
<dbReference type="RefSeq" id="WP_160633208.1">
    <property type="nucleotide sequence ID" value="NZ_WWNE01000007.1"/>
</dbReference>
<dbReference type="InterPro" id="IPR036116">
    <property type="entry name" value="FN3_sf"/>
</dbReference>
<dbReference type="NCBIfam" id="TIGR04183">
    <property type="entry name" value="Por_Secre_tail"/>
    <property type="match status" value="1"/>
</dbReference>
<evidence type="ECO:0000313" key="5">
    <source>
        <dbReference type="EMBL" id="NBG66249.1"/>
    </source>
</evidence>
<keyword evidence="6" id="KW-1185">Reference proteome</keyword>
<feature type="domain" description="Fibronectin type-III" evidence="4">
    <location>
        <begin position="965"/>
        <end position="1059"/>
    </location>
</feature>
<evidence type="ECO:0000256" key="2">
    <source>
        <dbReference type="SAM" id="SignalP"/>
    </source>
</evidence>
<feature type="chain" id="PRO_5026977298" evidence="2">
    <location>
        <begin position="25"/>
        <end position="1883"/>
    </location>
</feature>
<feature type="domain" description="Fibronectin type-III" evidence="4">
    <location>
        <begin position="1240"/>
        <end position="1330"/>
    </location>
</feature>
<dbReference type="Proteomes" id="UP000470771">
    <property type="component" value="Unassembled WGS sequence"/>
</dbReference>
<dbReference type="InterPro" id="IPR045474">
    <property type="entry name" value="GEVED"/>
</dbReference>
<dbReference type="GO" id="GO:0016020">
    <property type="term" value="C:membrane"/>
    <property type="evidence" value="ECO:0007669"/>
    <property type="project" value="InterPro"/>
</dbReference>
<name>A0A6N9NK61_9FLAO</name>
<feature type="domain" description="Fibronectin type-III" evidence="4">
    <location>
        <begin position="464"/>
        <end position="553"/>
    </location>
</feature>
<evidence type="ECO:0000256" key="1">
    <source>
        <dbReference type="ARBA" id="ARBA00022729"/>
    </source>
</evidence>
<dbReference type="InterPro" id="IPR000998">
    <property type="entry name" value="MAM_dom"/>
</dbReference>
<organism evidence="5 6">
    <name type="scientific">Acidiluteibacter ferrifornacis</name>
    <dbReference type="NCBI Taxonomy" id="2692424"/>
    <lineage>
        <taxon>Bacteria</taxon>
        <taxon>Pseudomonadati</taxon>
        <taxon>Bacteroidota</taxon>
        <taxon>Flavobacteriia</taxon>
        <taxon>Flavobacteriales</taxon>
        <taxon>Cryomorphaceae</taxon>
        <taxon>Acidiluteibacter</taxon>
    </lineage>
</organism>
<feature type="signal peptide" evidence="2">
    <location>
        <begin position="1"/>
        <end position="24"/>
    </location>
</feature>
<dbReference type="InterPro" id="IPR013783">
    <property type="entry name" value="Ig-like_fold"/>
</dbReference>
<keyword evidence="1 2" id="KW-0732">Signal</keyword>
<feature type="domain" description="Fibronectin type-III" evidence="4">
    <location>
        <begin position="207"/>
        <end position="296"/>
    </location>
</feature>
<feature type="domain" description="Fibronectin type-III" evidence="4">
    <location>
        <begin position="733"/>
        <end position="822"/>
    </location>
</feature>
<gene>
    <name evidence="5" type="ORF">GQN54_08980</name>
</gene>
<dbReference type="PROSITE" id="PS50853">
    <property type="entry name" value="FN3"/>
    <property type="match status" value="5"/>
</dbReference>
<reference evidence="5 6" key="1">
    <citation type="submission" date="2019-12" db="EMBL/GenBank/DDBJ databases">
        <authorList>
            <person name="Zhao J."/>
        </authorList>
    </citation>
    <scope>NUCLEOTIDE SEQUENCE [LARGE SCALE GENOMIC DNA]</scope>
    <source>
        <strain evidence="5 6">S-15</strain>
    </source>
</reference>
<sequence>MRRKIISGLLMGLAFFGLRQSLSAQCTQVSPYLETFASYTPSCWTEAQGRLGSSTSLTGTSSAWTSDGFLNAGTSGSARINIFGTSADEWVVSPIIDLGSGASSYQLEFDAGLTDYSGSGTDLMGVDDSLAVVISLDSGDTWSNANILKLYTSGNQPSNNGESVVIDLTGYTGKVKIGFYAASSISNTDYNVYIDNFAINPLATCPKPNAFIASAITSNSTSLNWNENGSATSWQIQYGVTGFTLGTGTLNVVTSDSVNISGLTSNTMYQAYVRAICSSSDSSVWVGPISFTTLCTPFTAPYFDDFESAATSSTPDCWTEYKTYSSSYAEVRASSPFSGSNAINMYSSGASTTGNDSLILATPQFSDLVLGDKQISFQVSSSSTQNALIIGTVAATDPSSIFNPIDTITFSSTNSYSEVIIPFTTANGYNGTDQFIVFASNLGSTYTYIRIDNFNYTIIPSCPKPNGLMTSAVTNSSVSFNWTERGSATSWQIQYDTVNFPIGTGTKSVVASDSVNVTGLIAQTDYDVYVRAICGSSDTSVWLGPISFTTLCNAVSTFPFFEDFESTNTASLPNCWSSQVISSTQDWAVRSGSTGDISGPYAGTKFMEKNYSSSESILFSPALDLSAIGSASRLNVWLHRHASAHANDEYIILINNAKTLVGADTLLRLYSKTTIAPTEPSTGWYNYNISIPVSYSNSAGAYIMFLGKTSAGFSSYDLGIDDYTIEALPACVAPSALTTANLTQTSIDLSWTENNSATEWEISYDITGFTAGQGIQSIVTNNPTSISSLSPNTTYDYYVRSICSPGDTSAWSTKGSFYTGYCTVSTTYSGDYISSLTSNGGNTNVSYTASSNPAGSYSDETAQTLTSYATGTFDITTTYVGGANGVKVWVDWNNDLVLDDATELVGAQASSAASKTIIGSVPASANVGNYRMRVRAQYGSSANPPPCGNVSYGTTLDFTLTLVTPPSCLSVSNFSSAEITSSSTDLFWIENNSATSWQLEYDIAGYTQGSGIKSVVMSDSITLGSLLSNTSYDAYVRSICSSSDTSSWVGPITFTTLCAPFSAPFVEDFSTFVPSCWFEAADGTPNSGVTNLNSGDWRSTNYLNTTGIGKGAALNLYSNVDKEWIISPVLDLSVGAPLELVIGAGVTDFVSSSPATMGSDDEVLVLISEDNMTTWDTLYTWNLANQPTNTGSDYRISLSGYSASNSIVAIWATDGSVDDLEDYDFHIGRFELRTVPSCLEPTSLATANATGSTVDLSWIENNSATEWQITYDTVNFSPSTGNKIVVTSNPYTLTGLSNGTNLEWYVRSICAVGDTSTWSNVSSLATICPSPSTAAVLPFVEDWENYSGTNKDSSIVHCDASYKWYFNTSDPNGRVRYGADSETGSTAPGAVTLDRDPSGSVVINHLDLTLNLSNYTTDNIQMFFDYKEHGEENHPNDSVWIRGSDADTWIGVYDLFANKSTTFKTVGPINIDSILASKGQTVSATFQVRFGQEDDYPVSSDGFTFDDIIVELAPTPPLPYYPIGTINTEDVTTGVADSLGVFCWTSGTVAGIDLDGNAGLSFTIIDQSGTNPEGINIYNFADVSNYVVNEGDSIMIRGEVQQFNGLTELFPDSIAIIKTGASLPNAVLVTTLDESTESALIRIEDLTVTAVPTGTSINISLTDGTNNFIMRVDADTDVLDSLTFVVGDKLCSVNGIGGQFDSSNPYLDGYQIFPMSYADVVFAPTVDLGPDTIVCDTNNFMLDAGNFASYVWSTGALTRTITPTTANSVYSVIVTDANGCAGTDTVNVTVSVCVGINENKQNNASIKFYPNPNNGQFKLQIDNVNAPSSKLEVMNIKGQIVYNENLIINGSISKDININVEKGVYFVRLINKNGVKVEKLIIE</sequence>
<dbReference type="CDD" id="cd00063">
    <property type="entry name" value="FN3"/>
    <property type="match status" value="3"/>
</dbReference>